<dbReference type="Proteomes" id="UP000322822">
    <property type="component" value="Chromosome 1"/>
</dbReference>
<dbReference type="InterPro" id="IPR013786">
    <property type="entry name" value="AcylCoA_DH/ox_N"/>
</dbReference>
<dbReference type="RefSeq" id="WP_150373133.1">
    <property type="nucleotide sequence ID" value="NZ_CP044065.1"/>
</dbReference>
<gene>
    <name evidence="17" type="ORF">FOB72_14100</name>
</gene>
<dbReference type="EMBL" id="CP044065">
    <property type="protein sequence ID" value="QET03065.1"/>
    <property type="molecule type" value="Genomic_DNA"/>
</dbReference>
<dbReference type="GO" id="GO:0008470">
    <property type="term" value="F:3-methylbutanoyl-CoA dehydrogenase activity"/>
    <property type="evidence" value="ECO:0007669"/>
    <property type="project" value="UniProtKB-EC"/>
</dbReference>
<dbReference type="FunFam" id="1.10.540.10:FF:000007">
    <property type="entry name" value="Isovaleryl-CoA dehydrogenase, mitochondrial"/>
    <property type="match status" value="1"/>
</dbReference>
<dbReference type="Gene3D" id="1.10.540.10">
    <property type="entry name" value="Acyl-CoA dehydrogenase/oxidase, N-terminal domain"/>
    <property type="match status" value="1"/>
</dbReference>
<accession>A0A5P2H6G9</accession>
<evidence type="ECO:0000256" key="9">
    <source>
        <dbReference type="ARBA" id="ARBA00023002"/>
    </source>
</evidence>
<dbReference type="Pfam" id="PF00441">
    <property type="entry name" value="Acyl-CoA_dh_1"/>
    <property type="match status" value="1"/>
</dbReference>
<feature type="binding site" evidence="13">
    <location>
        <position position="274"/>
    </location>
    <ligand>
        <name>FAD</name>
        <dbReference type="ChEBI" id="CHEBI:57692"/>
    </ligand>
</feature>
<dbReference type="Gene3D" id="1.20.140.10">
    <property type="entry name" value="Butyryl-CoA Dehydrogenase, subunit A, domain 3"/>
    <property type="match status" value="1"/>
</dbReference>
<dbReference type="SUPFAM" id="SSF47203">
    <property type="entry name" value="Acyl-CoA dehydrogenase C-terminal domain-like"/>
    <property type="match status" value="1"/>
</dbReference>
<keyword evidence="6" id="KW-0285">Flavoprotein</keyword>
<evidence type="ECO:0000256" key="6">
    <source>
        <dbReference type="ARBA" id="ARBA00022630"/>
    </source>
</evidence>
<evidence type="ECO:0000313" key="17">
    <source>
        <dbReference type="EMBL" id="QET03065.1"/>
    </source>
</evidence>
<dbReference type="InterPro" id="IPR006091">
    <property type="entry name" value="Acyl-CoA_Oxase/DH_mid-dom"/>
</dbReference>
<evidence type="ECO:0000256" key="11">
    <source>
        <dbReference type="PIRSR" id="PIRSR634183-1"/>
    </source>
</evidence>
<feature type="domain" description="Acyl-CoA dehydrogenase/oxidase N-terminal" evidence="16">
    <location>
        <begin position="13"/>
        <end position="124"/>
    </location>
</feature>
<dbReference type="GO" id="GO:0006552">
    <property type="term" value="P:L-leucine catabolic process"/>
    <property type="evidence" value="ECO:0007669"/>
    <property type="project" value="TreeGrafter"/>
</dbReference>
<feature type="domain" description="Acyl-CoA dehydrogenase/oxidase C-terminal" evidence="14">
    <location>
        <begin position="235"/>
        <end position="388"/>
    </location>
</feature>
<dbReference type="InterPro" id="IPR046373">
    <property type="entry name" value="Acyl-CoA_Oxase/DH_mid-dom_sf"/>
</dbReference>
<feature type="active site" description="Proton acceptor" evidence="11">
    <location>
        <position position="248"/>
    </location>
</feature>
<feature type="binding site" evidence="13">
    <location>
        <position position="285"/>
    </location>
    <ligand>
        <name>FAD</name>
        <dbReference type="ChEBI" id="CHEBI:57692"/>
    </ligand>
</feature>
<evidence type="ECO:0000256" key="13">
    <source>
        <dbReference type="PIRSR" id="PIRSR634183-3"/>
    </source>
</evidence>
<dbReference type="PANTHER" id="PTHR43884">
    <property type="entry name" value="ACYL-COA DEHYDROGENASE"/>
    <property type="match status" value="1"/>
</dbReference>
<dbReference type="InterPro" id="IPR009100">
    <property type="entry name" value="AcylCoA_DH/oxidase_NM_dom_sf"/>
</dbReference>
<comment type="similarity">
    <text evidence="3">Belongs to the acyl-CoA dehydrogenase family.</text>
</comment>
<feature type="binding site" evidence="12">
    <location>
        <begin position="246"/>
        <end position="249"/>
    </location>
    <ligand>
        <name>substrate</name>
    </ligand>
</feature>
<feature type="binding site" evidence="13">
    <location>
        <begin position="129"/>
        <end position="138"/>
    </location>
    <ligand>
        <name>FAD</name>
        <dbReference type="ChEBI" id="CHEBI:57692"/>
    </ligand>
</feature>
<dbReference type="FunFam" id="1.20.140.10:FF:000003">
    <property type="entry name" value="isovaleryl-CoA dehydrogenase, mitochondrial"/>
    <property type="match status" value="1"/>
</dbReference>
<evidence type="ECO:0000256" key="4">
    <source>
        <dbReference type="ARBA" id="ARBA00012044"/>
    </source>
</evidence>
<keyword evidence="8" id="KW-0809">Transit peptide</keyword>
<evidence type="ECO:0000256" key="5">
    <source>
        <dbReference type="ARBA" id="ARBA00018258"/>
    </source>
</evidence>
<comment type="cofactor">
    <cofactor evidence="1 13">
        <name>FAD</name>
        <dbReference type="ChEBI" id="CHEBI:57692"/>
    </cofactor>
</comment>
<evidence type="ECO:0000256" key="1">
    <source>
        <dbReference type="ARBA" id="ARBA00001974"/>
    </source>
</evidence>
<comment type="pathway">
    <text evidence="2">Amino-acid degradation; L-leucine degradation; (S)-3-hydroxy-3-methylglutaryl-CoA from 3-isovaleryl-CoA: step 1/3.</text>
</comment>
<evidence type="ECO:0000256" key="10">
    <source>
        <dbReference type="ARBA" id="ARBA00052875"/>
    </source>
</evidence>
<dbReference type="PANTHER" id="PTHR43884:SF12">
    <property type="entry name" value="ISOVALERYL-COA DEHYDROGENASE, MITOCHONDRIAL-RELATED"/>
    <property type="match status" value="1"/>
</dbReference>
<evidence type="ECO:0000256" key="7">
    <source>
        <dbReference type="ARBA" id="ARBA00022827"/>
    </source>
</evidence>
<dbReference type="AlphaFoldDB" id="A0A5P2H6G9"/>
<evidence type="ECO:0000256" key="2">
    <source>
        <dbReference type="ARBA" id="ARBA00004898"/>
    </source>
</evidence>
<evidence type="ECO:0000256" key="8">
    <source>
        <dbReference type="ARBA" id="ARBA00022946"/>
    </source>
</evidence>
<dbReference type="InterPro" id="IPR006089">
    <property type="entry name" value="Acyl-CoA_DH_CS"/>
</dbReference>
<comment type="catalytic activity">
    <reaction evidence="10">
        <text>3-methylbutanoyl-CoA + oxidized [electron-transfer flavoprotein] + H(+) = 3-methylbut-2-enoyl-CoA + reduced [electron-transfer flavoprotein]</text>
        <dbReference type="Rhea" id="RHEA:12276"/>
        <dbReference type="Rhea" id="RHEA-COMP:10685"/>
        <dbReference type="Rhea" id="RHEA-COMP:10686"/>
        <dbReference type="ChEBI" id="CHEBI:15378"/>
        <dbReference type="ChEBI" id="CHEBI:57344"/>
        <dbReference type="ChEBI" id="CHEBI:57345"/>
        <dbReference type="ChEBI" id="CHEBI:57692"/>
        <dbReference type="ChEBI" id="CHEBI:58307"/>
        <dbReference type="EC" id="1.3.8.4"/>
    </reaction>
</comment>
<dbReference type="FunFam" id="2.40.110.10:FF:000004">
    <property type="entry name" value="Isovaleryl-CoA dehydrogenase, mitochondrial"/>
    <property type="match status" value="1"/>
</dbReference>
<organism evidence="17 18">
    <name type="scientific">Cupriavidus pauculus</name>
    <dbReference type="NCBI Taxonomy" id="82633"/>
    <lineage>
        <taxon>Bacteria</taxon>
        <taxon>Pseudomonadati</taxon>
        <taxon>Pseudomonadota</taxon>
        <taxon>Betaproteobacteria</taxon>
        <taxon>Burkholderiales</taxon>
        <taxon>Burkholderiaceae</taxon>
        <taxon>Cupriavidus</taxon>
    </lineage>
</organism>
<keyword evidence="9" id="KW-0560">Oxidoreductase</keyword>
<dbReference type="Pfam" id="PF02771">
    <property type="entry name" value="Acyl-CoA_dh_N"/>
    <property type="match status" value="1"/>
</dbReference>
<protein>
    <recommendedName>
        <fullName evidence="5">Isovaleryl-CoA dehydrogenase, mitochondrial</fullName>
        <ecNumber evidence="4">1.3.8.4</ecNumber>
    </recommendedName>
</protein>
<evidence type="ECO:0000256" key="12">
    <source>
        <dbReference type="PIRSR" id="PIRSR634183-2"/>
    </source>
</evidence>
<feature type="binding site" evidence="12">
    <location>
        <begin position="374"/>
        <end position="375"/>
    </location>
    <ligand>
        <name>substrate</name>
    </ligand>
</feature>
<evidence type="ECO:0000259" key="14">
    <source>
        <dbReference type="Pfam" id="PF00441"/>
    </source>
</evidence>
<evidence type="ECO:0000256" key="3">
    <source>
        <dbReference type="ARBA" id="ARBA00009347"/>
    </source>
</evidence>
<keyword evidence="7 13" id="KW-0274">FAD</keyword>
<feature type="domain" description="Acyl-CoA oxidase/dehydrogenase middle" evidence="15">
    <location>
        <begin position="128"/>
        <end position="223"/>
    </location>
</feature>
<feature type="binding site" evidence="13">
    <location>
        <begin position="347"/>
        <end position="351"/>
    </location>
    <ligand>
        <name>FAD</name>
        <dbReference type="ChEBI" id="CHEBI:57692"/>
    </ligand>
</feature>
<proteinExistence type="inferred from homology"/>
<evidence type="ECO:0000259" key="16">
    <source>
        <dbReference type="Pfam" id="PF02771"/>
    </source>
</evidence>
<dbReference type="PROSITE" id="PS00073">
    <property type="entry name" value="ACYL_COA_DH_2"/>
    <property type="match status" value="1"/>
</dbReference>
<dbReference type="PROSITE" id="PS00072">
    <property type="entry name" value="ACYL_COA_DH_1"/>
    <property type="match status" value="1"/>
</dbReference>
<feature type="binding site" evidence="12">
    <location>
        <position position="138"/>
    </location>
    <ligand>
        <name>substrate</name>
    </ligand>
</feature>
<feature type="binding site" evidence="13">
    <location>
        <begin position="162"/>
        <end position="164"/>
    </location>
    <ligand>
        <name>FAD</name>
        <dbReference type="ChEBI" id="CHEBI:57692"/>
    </ligand>
</feature>
<dbReference type="EC" id="1.3.8.4" evidence="4"/>
<dbReference type="InterPro" id="IPR009075">
    <property type="entry name" value="AcylCo_DH/oxidase_C"/>
</dbReference>
<evidence type="ECO:0000259" key="15">
    <source>
        <dbReference type="Pfam" id="PF02770"/>
    </source>
</evidence>
<reference evidence="17 18" key="1">
    <citation type="submission" date="2019-09" db="EMBL/GenBank/DDBJ databases">
        <title>FDA dAtabase for Regulatory Grade micrObial Sequences (FDA-ARGOS): Supporting development and validation of Infectious Disease Dx tests.</title>
        <authorList>
            <person name="Sciortino C."/>
            <person name="Tallon L."/>
            <person name="Sadzewicz L."/>
            <person name="Vavikolanu K."/>
            <person name="Mehta A."/>
            <person name="Aluvathingal J."/>
            <person name="Nadendla S."/>
            <person name="Nandy P."/>
            <person name="Geyer C."/>
            <person name="Yan Y."/>
            <person name="Sichtig H."/>
        </authorList>
    </citation>
    <scope>NUCLEOTIDE SEQUENCE [LARGE SCALE GENOMIC DNA]</scope>
    <source>
        <strain evidence="17 18">FDAARGOS_664</strain>
    </source>
</reference>
<dbReference type="InterPro" id="IPR034183">
    <property type="entry name" value="IVD"/>
</dbReference>
<dbReference type="InterPro" id="IPR037069">
    <property type="entry name" value="AcylCoA_DH/ox_N_sf"/>
</dbReference>
<sequence>MTELPGLRFDLGEDIEMLRHAVRDWAQAELAPRAAEIDRTDQFPMDAWKKMGDLGVLGITVAEEYGGANMGYLAHMIAMEEISRASASVGLSYGAHSNLCVNQIHRNGTPAQRAKYLPKLVSGEWIGALAMSEPNAGSDVVSMKLRADLRGDRYVLNGTKMWITNGPDCDVLVVYAKTEPDLGARGMTAFIVEKGMKGFSVAQKLDKLGMRGSHTGELVFQDVEVPVENVLGAENGGAKVLMSGLDYERAVLSGGPVGIMQACMDVVTPYIHDRKQFGQSIGEFQLIQGKVADMYTTLQAARSYLYTVGKNLDALGTGHVRQVRKDCAAVILYTAEKATWMAGETVQILGGNGYINEYPAGRLWRDAKLYEIGAGTSEIRRMLIGRELFAETM</sequence>
<dbReference type="CDD" id="cd01156">
    <property type="entry name" value="IVD"/>
    <property type="match status" value="1"/>
</dbReference>
<dbReference type="Gene3D" id="2.40.110.10">
    <property type="entry name" value="Butyryl-CoA Dehydrogenase, subunit A, domain 2"/>
    <property type="match status" value="1"/>
</dbReference>
<dbReference type="OrthoDB" id="9770681at2"/>
<name>A0A5P2H6G9_9BURK</name>
<feature type="binding site" evidence="13">
    <location>
        <begin position="376"/>
        <end position="378"/>
    </location>
    <ligand>
        <name>FAD</name>
        <dbReference type="ChEBI" id="CHEBI:57692"/>
    </ligand>
</feature>
<evidence type="ECO:0000313" key="18">
    <source>
        <dbReference type="Proteomes" id="UP000322822"/>
    </source>
</evidence>
<dbReference type="Pfam" id="PF02770">
    <property type="entry name" value="Acyl-CoA_dh_M"/>
    <property type="match status" value="1"/>
</dbReference>
<dbReference type="PIRSF" id="PIRSF016578">
    <property type="entry name" value="HsaA"/>
    <property type="match status" value="1"/>
</dbReference>
<dbReference type="SUPFAM" id="SSF56645">
    <property type="entry name" value="Acyl-CoA dehydrogenase NM domain-like"/>
    <property type="match status" value="1"/>
</dbReference>
<dbReference type="GO" id="GO:0050660">
    <property type="term" value="F:flavin adenine dinucleotide binding"/>
    <property type="evidence" value="ECO:0007669"/>
    <property type="project" value="InterPro"/>
</dbReference>
<dbReference type="InterPro" id="IPR036250">
    <property type="entry name" value="AcylCo_DH-like_C"/>
</dbReference>